<evidence type="ECO:0000313" key="2">
    <source>
        <dbReference type="EMBL" id="MDC0710792.1"/>
    </source>
</evidence>
<dbReference type="Proteomes" id="UP001221838">
    <property type="component" value="Unassembled WGS sequence"/>
</dbReference>
<feature type="signal peptide" evidence="1">
    <location>
        <begin position="1"/>
        <end position="21"/>
    </location>
</feature>
<evidence type="ECO:0000313" key="3">
    <source>
        <dbReference type="Proteomes" id="UP001221838"/>
    </source>
</evidence>
<accession>A0ABT5DEP3</accession>
<keyword evidence="1" id="KW-0732">Signal</keyword>
<protein>
    <recommendedName>
        <fullName evidence="4">Cytochrome c family protein</fullName>
    </recommendedName>
</protein>
<evidence type="ECO:0000256" key="1">
    <source>
        <dbReference type="SAM" id="SignalP"/>
    </source>
</evidence>
<dbReference type="RefSeq" id="WP_272140565.1">
    <property type="nucleotide sequence ID" value="NZ_JAQNDM010000002.1"/>
</dbReference>
<gene>
    <name evidence="2" type="ORF">POL68_20110</name>
</gene>
<feature type="chain" id="PRO_5046075771" description="Cytochrome c family protein" evidence="1">
    <location>
        <begin position="22"/>
        <end position="472"/>
    </location>
</feature>
<name>A0ABT5DEP3_9BACT</name>
<dbReference type="EMBL" id="JAQNDM010000002">
    <property type="protein sequence ID" value="MDC0710792.1"/>
    <property type="molecule type" value="Genomic_DNA"/>
</dbReference>
<evidence type="ECO:0008006" key="4">
    <source>
        <dbReference type="Google" id="ProtNLM"/>
    </source>
</evidence>
<keyword evidence="3" id="KW-1185">Reference proteome</keyword>
<organism evidence="2 3">
    <name type="scientific">Stigmatella ashevillensis</name>
    <dbReference type="NCBI Taxonomy" id="2995309"/>
    <lineage>
        <taxon>Bacteria</taxon>
        <taxon>Pseudomonadati</taxon>
        <taxon>Myxococcota</taxon>
        <taxon>Myxococcia</taxon>
        <taxon>Myxococcales</taxon>
        <taxon>Cystobacterineae</taxon>
        <taxon>Archangiaceae</taxon>
        <taxon>Stigmatella</taxon>
    </lineage>
</organism>
<comment type="caution">
    <text evidence="2">The sequence shown here is derived from an EMBL/GenBank/DDBJ whole genome shotgun (WGS) entry which is preliminary data.</text>
</comment>
<reference evidence="2 3" key="1">
    <citation type="submission" date="2022-11" db="EMBL/GenBank/DDBJ databases">
        <title>Minimal conservation of predation-associated metabolite biosynthetic gene clusters underscores biosynthetic potential of Myxococcota including descriptions for ten novel species: Archangium lansinium sp. nov., Myxococcus landrumus sp. nov., Nannocystis bai.</title>
        <authorList>
            <person name="Ahearne A."/>
            <person name="Stevens C."/>
            <person name="Dowd S."/>
        </authorList>
    </citation>
    <scope>NUCLEOTIDE SEQUENCE [LARGE SCALE GENOMIC DNA]</scope>
    <source>
        <strain evidence="2 3">NCWAL01</strain>
    </source>
</reference>
<proteinExistence type="predicted"/>
<sequence>MNRALPLALVALLSLAPVAQAQIALPTDVAPSCTVSQCEFASWFVGGTVTPGGVVTPANGIVFPPTSNTACDFYKWSSHMFLWLTSPTQNTLILDSPIVFDVSAPNSQGQRAFMANTGNGEAKGNKFALRDEKPIGVDSTGQAGGNAVLISQKGSLVYYGVHANDVFAWFLTGQKSGQIPVMTFPMNAPEIAAVALYAGAKGKTTLLDLQAMTMEMKSSWVDATTVDATQFITIMAEVPNYVKTSATQWTPYGTIQKKLALVGLHVVGTVNGHPEMVWATFEHVSNAPNNGYYYNPTTGGVANVPYNSAGNWTFMQSGGSQTGANTELMNVDTNGNIVAKGANPIGPSNTFRVNPWGSAGNTSSSADNNTDILSLNVDVLSQLANQDVRRNYVLVGALWTADGSIPTDGSSTAMRGSLELANTTMETYHQDMNCFACHKVPSGSSSFDAGALSHIYSQLQPLQLQKPPVPSK</sequence>